<evidence type="ECO:0000256" key="3">
    <source>
        <dbReference type="ARBA" id="ARBA00023274"/>
    </source>
</evidence>
<proteinExistence type="inferred from homology"/>
<evidence type="ECO:0000313" key="7">
    <source>
        <dbReference type="Proteomes" id="UP000799441"/>
    </source>
</evidence>
<dbReference type="AlphaFoldDB" id="A0A9P4UKC8"/>
<protein>
    <recommendedName>
        <fullName evidence="4">Large ribosomal subunit protein uL4m</fullName>
    </recommendedName>
</protein>
<evidence type="ECO:0000256" key="4">
    <source>
        <dbReference type="ARBA" id="ARBA00040565"/>
    </source>
</evidence>
<reference evidence="6" key="1">
    <citation type="journal article" date="2020" name="Stud. Mycol.">
        <title>101 Dothideomycetes genomes: a test case for predicting lifestyles and emergence of pathogens.</title>
        <authorList>
            <person name="Haridas S."/>
            <person name="Albert R."/>
            <person name="Binder M."/>
            <person name="Bloem J."/>
            <person name="Labutti K."/>
            <person name="Salamov A."/>
            <person name="Andreopoulos B."/>
            <person name="Baker S."/>
            <person name="Barry K."/>
            <person name="Bills G."/>
            <person name="Bluhm B."/>
            <person name="Cannon C."/>
            <person name="Castanera R."/>
            <person name="Culley D."/>
            <person name="Daum C."/>
            <person name="Ezra D."/>
            <person name="Gonzalez J."/>
            <person name="Henrissat B."/>
            <person name="Kuo A."/>
            <person name="Liang C."/>
            <person name="Lipzen A."/>
            <person name="Lutzoni F."/>
            <person name="Magnuson J."/>
            <person name="Mondo S."/>
            <person name="Nolan M."/>
            <person name="Ohm R."/>
            <person name="Pangilinan J."/>
            <person name="Park H.-J."/>
            <person name="Ramirez L."/>
            <person name="Alfaro M."/>
            <person name="Sun H."/>
            <person name="Tritt A."/>
            <person name="Yoshinaga Y."/>
            <person name="Zwiers L.-H."/>
            <person name="Turgeon B."/>
            <person name="Goodwin S."/>
            <person name="Spatafora J."/>
            <person name="Crous P."/>
            <person name="Grigoriev I."/>
        </authorList>
    </citation>
    <scope>NUCLEOTIDE SEQUENCE</scope>
    <source>
        <strain evidence="6">CBS 116435</strain>
    </source>
</reference>
<dbReference type="OrthoDB" id="275876at2759"/>
<evidence type="ECO:0000256" key="1">
    <source>
        <dbReference type="ARBA" id="ARBA00010528"/>
    </source>
</evidence>
<sequence length="317" mass="35664">MASHRISGPSRQICQALRTQKPSNLSRPCFIRSVTTEATIPSDSPAQLQFEAQQGIAALETSSWQSKPPTSVPLSETRGFNPVKNPFLTNATVTTYNFPNMEPLGLVSYPGTHFLVPTRKDILHRAVVFEGDKTRQGTASTKWRDEVHGSNKKVRPQKGTGSARLGDKKSPMLKGGGVAHGPKPRDFSTGLPKKIYDLAWRTALSYRYKKGELVVVENELELDCADTSRERYLLDLLNWHKMGHAHGRTLFIAGRKRHSLFDTLKPERMGRHAKALPVHDVDVKDLLELGRLVIERQALEEILRDHQSDLVRSHHFR</sequence>
<comment type="similarity">
    <text evidence="1">Belongs to the universal ribosomal protein uL4 family.</text>
</comment>
<dbReference type="PANTHER" id="PTHR10746:SF6">
    <property type="entry name" value="LARGE RIBOSOMAL SUBUNIT PROTEIN UL4M"/>
    <property type="match status" value="1"/>
</dbReference>
<dbReference type="EMBL" id="MU003818">
    <property type="protein sequence ID" value="KAF2718902.1"/>
    <property type="molecule type" value="Genomic_DNA"/>
</dbReference>
<dbReference type="InterPro" id="IPR023574">
    <property type="entry name" value="Ribosomal_uL4_dom_sf"/>
</dbReference>
<dbReference type="Proteomes" id="UP000799441">
    <property type="component" value="Unassembled WGS sequence"/>
</dbReference>
<accession>A0A9P4UKC8</accession>
<dbReference type="GO" id="GO:0006412">
    <property type="term" value="P:translation"/>
    <property type="evidence" value="ECO:0007669"/>
    <property type="project" value="InterPro"/>
</dbReference>
<keyword evidence="3" id="KW-0687">Ribonucleoprotein</keyword>
<dbReference type="InterPro" id="IPR013005">
    <property type="entry name" value="Ribosomal_uL4-like"/>
</dbReference>
<dbReference type="FunFam" id="3.40.1370.10:FF:000016">
    <property type="entry name" value="60S ribosomal protein L4, mitochondrial"/>
    <property type="match status" value="1"/>
</dbReference>
<dbReference type="Pfam" id="PF00573">
    <property type="entry name" value="Ribosomal_L4"/>
    <property type="match status" value="1"/>
</dbReference>
<evidence type="ECO:0000256" key="5">
    <source>
        <dbReference type="SAM" id="MobiDB-lite"/>
    </source>
</evidence>
<dbReference type="SUPFAM" id="SSF52166">
    <property type="entry name" value="Ribosomal protein L4"/>
    <property type="match status" value="1"/>
</dbReference>
<name>A0A9P4UKC8_9PEZI</name>
<dbReference type="Gene3D" id="3.40.1370.10">
    <property type="match status" value="1"/>
</dbReference>
<keyword evidence="7" id="KW-1185">Reference proteome</keyword>
<dbReference type="GO" id="GO:1990904">
    <property type="term" value="C:ribonucleoprotein complex"/>
    <property type="evidence" value="ECO:0007669"/>
    <property type="project" value="UniProtKB-KW"/>
</dbReference>
<evidence type="ECO:0000313" key="6">
    <source>
        <dbReference type="EMBL" id="KAF2718902.1"/>
    </source>
</evidence>
<dbReference type="InterPro" id="IPR002136">
    <property type="entry name" value="Ribosomal_uL4"/>
</dbReference>
<gene>
    <name evidence="6" type="ORF">K431DRAFT_287226</name>
</gene>
<keyword evidence="2 6" id="KW-0689">Ribosomal protein</keyword>
<evidence type="ECO:0000256" key="2">
    <source>
        <dbReference type="ARBA" id="ARBA00022980"/>
    </source>
</evidence>
<dbReference type="NCBIfam" id="TIGR03953">
    <property type="entry name" value="rplD_bact"/>
    <property type="match status" value="1"/>
</dbReference>
<dbReference type="PANTHER" id="PTHR10746">
    <property type="entry name" value="50S RIBOSOMAL PROTEIN L4"/>
    <property type="match status" value="1"/>
</dbReference>
<dbReference type="GO" id="GO:0003735">
    <property type="term" value="F:structural constituent of ribosome"/>
    <property type="evidence" value="ECO:0007669"/>
    <property type="project" value="InterPro"/>
</dbReference>
<organism evidence="6 7">
    <name type="scientific">Polychaeton citri CBS 116435</name>
    <dbReference type="NCBI Taxonomy" id="1314669"/>
    <lineage>
        <taxon>Eukaryota</taxon>
        <taxon>Fungi</taxon>
        <taxon>Dikarya</taxon>
        <taxon>Ascomycota</taxon>
        <taxon>Pezizomycotina</taxon>
        <taxon>Dothideomycetes</taxon>
        <taxon>Dothideomycetidae</taxon>
        <taxon>Capnodiales</taxon>
        <taxon>Capnodiaceae</taxon>
        <taxon>Polychaeton</taxon>
    </lineage>
</organism>
<dbReference type="GO" id="GO:0005840">
    <property type="term" value="C:ribosome"/>
    <property type="evidence" value="ECO:0007669"/>
    <property type="project" value="UniProtKB-KW"/>
</dbReference>
<comment type="caution">
    <text evidence="6">The sequence shown here is derived from an EMBL/GenBank/DDBJ whole genome shotgun (WGS) entry which is preliminary data.</text>
</comment>
<feature type="region of interest" description="Disordered" evidence="5">
    <location>
        <begin position="135"/>
        <end position="184"/>
    </location>
</feature>